<dbReference type="Proteomes" id="UP000177369">
    <property type="component" value="Unassembled WGS sequence"/>
</dbReference>
<protein>
    <submittedName>
        <fullName evidence="2">Uncharacterized protein</fullName>
    </submittedName>
</protein>
<organism evidence="2 3">
    <name type="scientific">Candidatus Curtissbacteria bacterium RIFCSPHIGHO2_02_FULL_40_16b</name>
    <dbReference type="NCBI Taxonomy" id="1797714"/>
    <lineage>
        <taxon>Bacteria</taxon>
        <taxon>Candidatus Curtissiibacteriota</taxon>
    </lineage>
</organism>
<evidence type="ECO:0000313" key="2">
    <source>
        <dbReference type="EMBL" id="OGD87786.1"/>
    </source>
</evidence>
<evidence type="ECO:0000256" key="1">
    <source>
        <dbReference type="SAM" id="MobiDB-lite"/>
    </source>
</evidence>
<dbReference type="AlphaFoldDB" id="A0A1F5G7D8"/>
<gene>
    <name evidence="2" type="ORF">A3D04_02340</name>
</gene>
<dbReference type="STRING" id="1797714.A3D04_02340"/>
<name>A0A1F5G7D8_9BACT</name>
<sequence>MSGVEQGKPSPKFEGHDVSIKPQHVTPNVPETAHMVAVDYYHGSDGKLRPELVEKMEHISKGRN</sequence>
<dbReference type="EMBL" id="MFBD01000043">
    <property type="protein sequence ID" value="OGD87786.1"/>
    <property type="molecule type" value="Genomic_DNA"/>
</dbReference>
<evidence type="ECO:0000313" key="3">
    <source>
        <dbReference type="Proteomes" id="UP000177369"/>
    </source>
</evidence>
<proteinExistence type="predicted"/>
<comment type="caution">
    <text evidence="2">The sequence shown here is derived from an EMBL/GenBank/DDBJ whole genome shotgun (WGS) entry which is preliminary data.</text>
</comment>
<feature type="region of interest" description="Disordered" evidence="1">
    <location>
        <begin position="1"/>
        <end position="29"/>
    </location>
</feature>
<reference evidence="2 3" key="1">
    <citation type="journal article" date="2016" name="Nat. Commun.">
        <title>Thousands of microbial genomes shed light on interconnected biogeochemical processes in an aquifer system.</title>
        <authorList>
            <person name="Anantharaman K."/>
            <person name="Brown C.T."/>
            <person name="Hug L.A."/>
            <person name="Sharon I."/>
            <person name="Castelle C.J."/>
            <person name="Probst A.J."/>
            <person name="Thomas B.C."/>
            <person name="Singh A."/>
            <person name="Wilkins M.J."/>
            <person name="Karaoz U."/>
            <person name="Brodie E.L."/>
            <person name="Williams K.H."/>
            <person name="Hubbard S.S."/>
            <person name="Banfield J.F."/>
        </authorList>
    </citation>
    <scope>NUCLEOTIDE SEQUENCE [LARGE SCALE GENOMIC DNA]</scope>
</reference>
<accession>A0A1F5G7D8</accession>